<evidence type="ECO:0000256" key="1">
    <source>
        <dbReference type="ARBA" id="ARBA00004613"/>
    </source>
</evidence>
<gene>
    <name evidence="6" type="ORF">GDO86_007597</name>
</gene>
<sequence length="68" mass="7534">MFYPNLPLLVAVILLLHCFTCCQGGCYFQARAPCRFSGRRFALGESWLGNNCQLCTCLHPVGVGCCEM</sequence>
<dbReference type="Proteomes" id="UP000812440">
    <property type="component" value="Chromosome 4"/>
</dbReference>
<proteinExistence type="inferred from homology"/>
<reference evidence="6" key="1">
    <citation type="thesis" date="2020" institute="ProQuest LLC" country="789 East Eisenhower Parkway, Ann Arbor, MI, USA">
        <title>Comparative Genomics and Chromosome Evolution.</title>
        <authorList>
            <person name="Mudd A.B."/>
        </authorList>
    </citation>
    <scope>NUCLEOTIDE SEQUENCE</scope>
    <source>
        <strain evidence="6">Female2</strain>
        <tissue evidence="6">Blood</tissue>
    </source>
</reference>
<name>A0A8T2IUD5_9PIPI</name>
<accession>A0A8T2IUD5</accession>
<dbReference type="AlphaFoldDB" id="A0A8T2IUD5"/>
<dbReference type="GO" id="GO:0005615">
    <property type="term" value="C:extracellular space"/>
    <property type="evidence" value="ECO:0007669"/>
    <property type="project" value="TreeGrafter"/>
</dbReference>
<keyword evidence="5" id="KW-0732">Signal</keyword>
<keyword evidence="3" id="KW-0964">Secreted</keyword>
<dbReference type="GO" id="GO:0005737">
    <property type="term" value="C:cytoplasm"/>
    <property type="evidence" value="ECO:0007669"/>
    <property type="project" value="TreeGrafter"/>
</dbReference>
<comment type="subcellular location">
    <subcellularLocation>
        <location evidence="1">Secreted</location>
    </subcellularLocation>
</comment>
<evidence type="ECO:0000313" key="7">
    <source>
        <dbReference type="Proteomes" id="UP000812440"/>
    </source>
</evidence>
<evidence type="ECO:0000313" key="6">
    <source>
        <dbReference type="EMBL" id="KAG8436545.1"/>
    </source>
</evidence>
<evidence type="ECO:0000256" key="4">
    <source>
        <dbReference type="ARBA" id="ARBA00023157"/>
    </source>
</evidence>
<evidence type="ECO:0000256" key="2">
    <source>
        <dbReference type="ARBA" id="ARBA00010352"/>
    </source>
</evidence>
<dbReference type="EMBL" id="JAACNH010000007">
    <property type="protein sequence ID" value="KAG8436545.1"/>
    <property type="molecule type" value="Genomic_DNA"/>
</dbReference>
<keyword evidence="7" id="KW-1185">Reference proteome</keyword>
<comment type="caution">
    <text evidence="6">The sequence shown here is derived from an EMBL/GenBank/DDBJ whole genome shotgun (WGS) entry which is preliminary data.</text>
</comment>
<protein>
    <submittedName>
        <fullName evidence="6">Uncharacterized protein</fullName>
    </submittedName>
</protein>
<comment type="similarity">
    <text evidence="2">Belongs to the beta-microseminoprotein family.</text>
</comment>
<feature type="signal peptide" evidence="5">
    <location>
        <begin position="1"/>
        <end position="24"/>
    </location>
</feature>
<evidence type="ECO:0000256" key="5">
    <source>
        <dbReference type="SAM" id="SignalP"/>
    </source>
</evidence>
<organism evidence="6 7">
    <name type="scientific">Hymenochirus boettgeri</name>
    <name type="common">Congo dwarf clawed frog</name>
    <dbReference type="NCBI Taxonomy" id="247094"/>
    <lineage>
        <taxon>Eukaryota</taxon>
        <taxon>Metazoa</taxon>
        <taxon>Chordata</taxon>
        <taxon>Craniata</taxon>
        <taxon>Vertebrata</taxon>
        <taxon>Euteleostomi</taxon>
        <taxon>Amphibia</taxon>
        <taxon>Batrachia</taxon>
        <taxon>Anura</taxon>
        <taxon>Pipoidea</taxon>
        <taxon>Pipidae</taxon>
        <taxon>Pipinae</taxon>
        <taxon>Hymenochirus</taxon>
    </lineage>
</organism>
<keyword evidence="4" id="KW-1015">Disulfide bond</keyword>
<dbReference type="OrthoDB" id="8452296at2759"/>
<feature type="chain" id="PRO_5035949544" evidence="5">
    <location>
        <begin position="25"/>
        <end position="68"/>
    </location>
</feature>
<dbReference type="PANTHER" id="PTHR10500:SF4">
    <property type="entry name" value="PROSTATE-ASSOCIATED MICROSEMINOPROTEIN"/>
    <property type="match status" value="1"/>
</dbReference>
<dbReference type="PANTHER" id="PTHR10500">
    <property type="entry name" value="BETA-MICROSEMINOPROTEIN"/>
    <property type="match status" value="1"/>
</dbReference>
<evidence type="ECO:0000256" key="3">
    <source>
        <dbReference type="ARBA" id="ARBA00022525"/>
    </source>
</evidence>
<dbReference type="InterPro" id="IPR008735">
    <property type="entry name" value="PSP94"/>
</dbReference>